<evidence type="ECO:0000256" key="1">
    <source>
        <dbReference type="ARBA" id="ARBA00009861"/>
    </source>
</evidence>
<comment type="caution">
    <text evidence="2">The sequence shown here is derived from an EMBL/GenBank/DDBJ whole genome shotgun (WGS) entry which is preliminary data.</text>
</comment>
<dbReference type="Proteomes" id="UP000825729">
    <property type="component" value="Unassembled WGS sequence"/>
</dbReference>
<dbReference type="PANTHER" id="PTHR31642:SF115">
    <property type="entry name" value="PROTEIN ECERIFERUM 26-LIKE"/>
    <property type="match status" value="1"/>
</dbReference>
<reference evidence="2 3" key="1">
    <citation type="submission" date="2021-07" db="EMBL/GenBank/DDBJ databases">
        <title>The Aristolochia fimbriata genome: insights into angiosperm evolution, floral development and chemical biosynthesis.</title>
        <authorList>
            <person name="Jiao Y."/>
        </authorList>
    </citation>
    <scope>NUCLEOTIDE SEQUENCE [LARGE SCALE GENOMIC DNA]</scope>
    <source>
        <strain evidence="2">IBCAS-2021</strain>
        <tissue evidence="2">Leaf</tissue>
    </source>
</reference>
<dbReference type="PANTHER" id="PTHR31642">
    <property type="entry name" value="TRICHOTHECENE 3-O-ACETYLTRANSFERASE"/>
    <property type="match status" value="1"/>
</dbReference>
<dbReference type="EMBL" id="JAINDJ010000008">
    <property type="protein sequence ID" value="KAG9440217.1"/>
    <property type="molecule type" value="Genomic_DNA"/>
</dbReference>
<gene>
    <name evidence="2" type="ORF">H6P81_020382</name>
</gene>
<accession>A0AAV7DYJ2</accession>
<protein>
    <submittedName>
        <fullName evidence="2">Uncharacterized protein</fullName>
    </submittedName>
</protein>
<dbReference type="GO" id="GO:0016747">
    <property type="term" value="F:acyltransferase activity, transferring groups other than amino-acyl groups"/>
    <property type="evidence" value="ECO:0007669"/>
    <property type="project" value="TreeGrafter"/>
</dbReference>
<dbReference type="Pfam" id="PF02458">
    <property type="entry name" value="Transferase"/>
    <property type="match status" value="1"/>
</dbReference>
<organism evidence="2 3">
    <name type="scientific">Aristolochia fimbriata</name>
    <name type="common">White veined hardy Dutchman's pipe vine</name>
    <dbReference type="NCBI Taxonomy" id="158543"/>
    <lineage>
        <taxon>Eukaryota</taxon>
        <taxon>Viridiplantae</taxon>
        <taxon>Streptophyta</taxon>
        <taxon>Embryophyta</taxon>
        <taxon>Tracheophyta</taxon>
        <taxon>Spermatophyta</taxon>
        <taxon>Magnoliopsida</taxon>
        <taxon>Magnoliidae</taxon>
        <taxon>Piperales</taxon>
        <taxon>Aristolochiaceae</taxon>
        <taxon>Aristolochia</taxon>
    </lineage>
</organism>
<dbReference type="InterPro" id="IPR023213">
    <property type="entry name" value="CAT-like_dom_sf"/>
</dbReference>
<comment type="similarity">
    <text evidence="1">Belongs to the plant acyltransferase family.</text>
</comment>
<dbReference type="InterPro" id="IPR050317">
    <property type="entry name" value="Plant_Fungal_Acyltransferase"/>
</dbReference>
<evidence type="ECO:0000313" key="2">
    <source>
        <dbReference type="EMBL" id="KAG9440217.1"/>
    </source>
</evidence>
<sequence length="423" mass="47499">MVSDNYVYGVRTSSVVPATVTGETAVHELTNLDWSMKLHYLRLVYYFEKDAVEGLDIPSIKKPMFLMLDTYCSASGRVRRLEGQRPFIKCNDAGVRIVEAKCSKSLEEWLEQVKGEHSLHRQLVSDQVIDPNSQFSPLVFVQYTYFKCGGMSIGLSWAHVLGDAFTAAMFINMWGQILAGKPKIQAQYLPRTQIEKAGKPSKKPLSTKQIHVKDRWIVENESKMETLSFSITETQLRELQSKVSGKFSAFEAISALFWRCLAHIRGEKQPKMITICRNDAGAKGEGMLSNKQIISTAEADFDIPGAQLSELAKLIAESIEDESKEIEAMVETENGLADVLVYGTNLTFVNLEDAEFYGLEIKGKKPVHVSFNLDGVGDEGAVFVHRLLENHDQEAGGRLVTVIMPENQVLQLRNELKEEWNIN</sequence>
<name>A0AAV7DYJ2_ARIFI</name>
<keyword evidence="3" id="KW-1185">Reference proteome</keyword>
<dbReference type="Gene3D" id="3.30.559.10">
    <property type="entry name" value="Chloramphenicol acetyltransferase-like domain"/>
    <property type="match status" value="2"/>
</dbReference>
<proteinExistence type="inferred from homology"/>
<evidence type="ECO:0000313" key="3">
    <source>
        <dbReference type="Proteomes" id="UP000825729"/>
    </source>
</evidence>
<dbReference type="AlphaFoldDB" id="A0AAV7DYJ2"/>